<dbReference type="SUPFAM" id="SSF53850">
    <property type="entry name" value="Periplasmic binding protein-like II"/>
    <property type="match status" value="1"/>
</dbReference>
<dbReference type="InterPro" id="IPR000847">
    <property type="entry name" value="LysR_HTH_N"/>
</dbReference>
<keyword evidence="4" id="KW-0804">Transcription</keyword>
<dbReference type="Gene3D" id="3.40.190.10">
    <property type="entry name" value="Periplasmic binding protein-like II"/>
    <property type="match status" value="2"/>
</dbReference>
<sequence length="314" mass="34732">MFYLKQIQGYMGDYGKLDLNLLRVFLCVYQHSSFTRAADILGLTQSSVSNAIARLKAQIGEELFVRAGRGITPTAAGHQLYQGLSVAMEDIAATLDAFKAFDPATSTRQFTVYTYEAATHTLQPLLEPLLRGLKLGIVFKDMTADPEGVYQALYSGSADMVIDILPPSGNSTKSQLLIEEHFVCVAAGKHPRIRGNLSAGQFAAERHCVLNLSRHGLSLGEIFCEEPLPQRRLYSENSSEISMMASVARSEAIGIAPSRLAHAYAPLLQLQVLPFPFKSRPIPVYMVWPRRVDNQPAHRWLREILSHAVSSQQT</sequence>
<evidence type="ECO:0000313" key="7">
    <source>
        <dbReference type="Proteomes" id="UP001297581"/>
    </source>
</evidence>
<dbReference type="GO" id="GO:0003677">
    <property type="term" value="F:DNA binding"/>
    <property type="evidence" value="ECO:0007669"/>
    <property type="project" value="UniProtKB-KW"/>
</dbReference>
<dbReference type="Proteomes" id="UP001297581">
    <property type="component" value="Unassembled WGS sequence"/>
</dbReference>
<dbReference type="InterPro" id="IPR050389">
    <property type="entry name" value="LysR-type_TF"/>
</dbReference>
<reference evidence="6 7" key="1">
    <citation type="submission" date="2022-02" db="EMBL/GenBank/DDBJ databases">
        <title>The genome sequence of Shewanella sp. 3B26.</title>
        <authorList>
            <person name="Du J."/>
        </authorList>
    </citation>
    <scope>NUCLEOTIDE SEQUENCE [LARGE SCALE GENOMIC DNA]</scope>
    <source>
        <strain evidence="6 7">3B26</strain>
    </source>
</reference>
<dbReference type="Pfam" id="PF03466">
    <property type="entry name" value="LysR_substrate"/>
    <property type="match status" value="1"/>
</dbReference>
<evidence type="ECO:0000256" key="1">
    <source>
        <dbReference type="ARBA" id="ARBA00009437"/>
    </source>
</evidence>
<evidence type="ECO:0000256" key="2">
    <source>
        <dbReference type="ARBA" id="ARBA00023015"/>
    </source>
</evidence>
<keyword evidence="7" id="KW-1185">Reference proteome</keyword>
<dbReference type="Gene3D" id="1.10.10.10">
    <property type="entry name" value="Winged helix-like DNA-binding domain superfamily/Winged helix DNA-binding domain"/>
    <property type="match status" value="1"/>
</dbReference>
<dbReference type="AlphaFoldDB" id="A0AAJ1BJC8"/>
<dbReference type="InterPro" id="IPR036390">
    <property type="entry name" value="WH_DNA-bd_sf"/>
</dbReference>
<name>A0AAJ1BJC8_9GAMM</name>
<accession>A0AAJ1BJC8</accession>
<organism evidence="6 7">
    <name type="scientific">Shewanella zhuhaiensis</name>
    <dbReference type="NCBI Taxonomy" id="2919576"/>
    <lineage>
        <taxon>Bacteria</taxon>
        <taxon>Pseudomonadati</taxon>
        <taxon>Pseudomonadota</taxon>
        <taxon>Gammaproteobacteria</taxon>
        <taxon>Alteromonadales</taxon>
        <taxon>Shewanellaceae</taxon>
        <taxon>Shewanella</taxon>
    </lineage>
</organism>
<dbReference type="SUPFAM" id="SSF46785">
    <property type="entry name" value="Winged helix' DNA-binding domain"/>
    <property type="match status" value="1"/>
</dbReference>
<dbReference type="EMBL" id="JAKUDL010000003">
    <property type="protein sequence ID" value="MCH4294947.1"/>
    <property type="molecule type" value="Genomic_DNA"/>
</dbReference>
<protein>
    <submittedName>
        <fullName evidence="6">LysR family transcriptional regulator</fullName>
    </submittedName>
</protein>
<dbReference type="GO" id="GO:0003700">
    <property type="term" value="F:DNA-binding transcription factor activity"/>
    <property type="evidence" value="ECO:0007669"/>
    <property type="project" value="InterPro"/>
</dbReference>
<evidence type="ECO:0000256" key="3">
    <source>
        <dbReference type="ARBA" id="ARBA00023125"/>
    </source>
</evidence>
<keyword evidence="2" id="KW-0805">Transcription regulation</keyword>
<dbReference type="Pfam" id="PF00126">
    <property type="entry name" value="HTH_1"/>
    <property type="match status" value="1"/>
</dbReference>
<dbReference type="PANTHER" id="PTHR30118">
    <property type="entry name" value="HTH-TYPE TRANSCRIPTIONAL REGULATOR LEUO-RELATED"/>
    <property type="match status" value="1"/>
</dbReference>
<dbReference type="PROSITE" id="PS50931">
    <property type="entry name" value="HTH_LYSR"/>
    <property type="match status" value="1"/>
</dbReference>
<feature type="domain" description="HTH lysR-type" evidence="5">
    <location>
        <begin position="17"/>
        <end position="74"/>
    </location>
</feature>
<evidence type="ECO:0000313" key="6">
    <source>
        <dbReference type="EMBL" id="MCH4294947.1"/>
    </source>
</evidence>
<dbReference type="RefSeq" id="WP_240591218.1">
    <property type="nucleotide sequence ID" value="NZ_JAKUDL010000003.1"/>
</dbReference>
<evidence type="ECO:0000256" key="4">
    <source>
        <dbReference type="ARBA" id="ARBA00023163"/>
    </source>
</evidence>
<evidence type="ECO:0000259" key="5">
    <source>
        <dbReference type="PROSITE" id="PS50931"/>
    </source>
</evidence>
<dbReference type="InterPro" id="IPR005119">
    <property type="entry name" value="LysR_subst-bd"/>
</dbReference>
<gene>
    <name evidence="6" type="ORF">MJ923_11590</name>
</gene>
<proteinExistence type="inferred from homology"/>
<keyword evidence="3" id="KW-0238">DNA-binding</keyword>
<dbReference type="CDD" id="cd08466">
    <property type="entry name" value="PBP2_LeuO"/>
    <property type="match status" value="1"/>
</dbReference>
<dbReference type="PANTHER" id="PTHR30118:SF6">
    <property type="entry name" value="HTH-TYPE TRANSCRIPTIONAL REGULATOR LEUO"/>
    <property type="match status" value="1"/>
</dbReference>
<comment type="caution">
    <text evidence="6">The sequence shown here is derived from an EMBL/GenBank/DDBJ whole genome shotgun (WGS) entry which is preliminary data.</text>
</comment>
<dbReference type="PRINTS" id="PR00039">
    <property type="entry name" value="HTHLYSR"/>
</dbReference>
<dbReference type="InterPro" id="IPR036388">
    <property type="entry name" value="WH-like_DNA-bd_sf"/>
</dbReference>
<comment type="similarity">
    <text evidence="1">Belongs to the LysR transcriptional regulatory family.</text>
</comment>